<organism evidence="3">
    <name type="scientific">Desulfofervidus auxilii</name>
    <dbReference type="NCBI Taxonomy" id="1621989"/>
    <lineage>
        <taxon>Bacteria</taxon>
        <taxon>Pseudomonadati</taxon>
        <taxon>Thermodesulfobacteriota</taxon>
        <taxon>Candidatus Desulfofervidia</taxon>
        <taxon>Candidatus Desulfofervidales</taxon>
        <taxon>Candidatus Desulfofervidaceae</taxon>
        <taxon>Candidatus Desulfofervidus</taxon>
    </lineage>
</organism>
<dbReference type="GO" id="GO:0005524">
    <property type="term" value="F:ATP binding"/>
    <property type="evidence" value="ECO:0007669"/>
    <property type="project" value="UniProtKB-KW"/>
</dbReference>
<evidence type="ECO:0000259" key="2">
    <source>
        <dbReference type="Pfam" id="PF13635"/>
    </source>
</evidence>
<name>A0A7C0U318_DESA2</name>
<dbReference type="InterPro" id="IPR025420">
    <property type="entry name" value="DUF4143"/>
</dbReference>
<gene>
    <name evidence="3" type="ORF">ENG63_06850</name>
</gene>
<dbReference type="InterPro" id="IPR041682">
    <property type="entry name" value="AAA_14"/>
</dbReference>
<sequence length="423" mass="50330">IIREFHTRKLPALIKRKLSLPFNSGKIITVIGPRRAGKTYLLYQHILTLIEKGIEKERILYLNFEDERLDLFPQTLDFIIQAYRELYPELDLEKCYFFFDEVQNIEGWEKFVRRIYDTISKNIFITGSNSKLLSQEIATSLRGRTIKYELFPLIFQEFLKFKNFDFNVDLDFYNPQKKAILINFFKEYLLFGGFPEIPFLEEELKIKTLQEYFEVMLYKDIAERYSIKDTLVLKYFLKRLAENAGKFLSIHKIYNELKSQGIRVSKDALYKYLEFAENAYFIKLIKKHYKSLVKSELAEKKVYLIDSGMLRSIRHLGEEGKGILLEMVIFKELLLFSSEVVCFKEKKECDFVVNQKMAIQVCYSIEDENTLKREIEGLKEACKYFNLKEGYIITFDQKEELNVKGNLKVYIIPAYEFILKFLN</sequence>
<dbReference type="PANTHER" id="PTHR33295">
    <property type="entry name" value="ATPASE"/>
    <property type="match status" value="1"/>
</dbReference>
<keyword evidence="3" id="KW-0067">ATP-binding</keyword>
<reference evidence="3" key="1">
    <citation type="journal article" date="2020" name="mSystems">
        <title>Genome- and Community-Level Interaction Insights into Carbon Utilization and Element Cycling Functions of Hydrothermarchaeota in Hydrothermal Sediment.</title>
        <authorList>
            <person name="Zhou Z."/>
            <person name="Liu Y."/>
            <person name="Xu W."/>
            <person name="Pan J."/>
            <person name="Luo Z.H."/>
            <person name="Li M."/>
        </authorList>
    </citation>
    <scope>NUCLEOTIDE SEQUENCE [LARGE SCALE GENOMIC DNA]</scope>
    <source>
        <strain evidence="3">HyVt-233</strain>
    </source>
</reference>
<dbReference type="InterPro" id="IPR027417">
    <property type="entry name" value="P-loop_NTPase"/>
</dbReference>
<evidence type="ECO:0000259" key="1">
    <source>
        <dbReference type="Pfam" id="PF13173"/>
    </source>
</evidence>
<dbReference type="Pfam" id="PF13173">
    <property type="entry name" value="AAA_14"/>
    <property type="match status" value="1"/>
</dbReference>
<dbReference type="Proteomes" id="UP000886289">
    <property type="component" value="Unassembled WGS sequence"/>
</dbReference>
<proteinExistence type="predicted"/>
<dbReference type="AlphaFoldDB" id="A0A7C0U318"/>
<dbReference type="SUPFAM" id="SSF52540">
    <property type="entry name" value="P-loop containing nucleoside triphosphate hydrolases"/>
    <property type="match status" value="1"/>
</dbReference>
<keyword evidence="3" id="KW-0547">Nucleotide-binding</keyword>
<comment type="caution">
    <text evidence="3">The sequence shown here is derived from an EMBL/GenBank/DDBJ whole genome shotgun (WGS) entry which is preliminary data.</text>
</comment>
<feature type="non-terminal residue" evidence="3">
    <location>
        <position position="1"/>
    </location>
</feature>
<feature type="domain" description="AAA" evidence="1">
    <location>
        <begin position="25"/>
        <end position="159"/>
    </location>
</feature>
<accession>A0A7C0U318</accession>
<protein>
    <submittedName>
        <fullName evidence="3">ATP-binding protein</fullName>
    </submittedName>
</protein>
<dbReference type="EMBL" id="DRBS01000257">
    <property type="protein sequence ID" value="HDD44559.1"/>
    <property type="molecule type" value="Genomic_DNA"/>
</dbReference>
<dbReference type="PANTHER" id="PTHR33295:SF8">
    <property type="entry name" value="AAA+ ATPASE DOMAIN-CONTAINING PROTEIN"/>
    <property type="match status" value="1"/>
</dbReference>
<feature type="domain" description="DUF4143" evidence="2">
    <location>
        <begin position="219"/>
        <end position="363"/>
    </location>
</feature>
<dbReference type="Pfam" id="PF13635">
    <property type="entry name" value="DUF4143"/>
    <property type="match status" value="1"/>
</dbReference>
<evidence type="ECO:0000313" key="3">
    <source>
        <dbReference type="EMBL" id="HDD44559.1"/>
    </source>
</evidence>